<evidence type="ECO:0000256" key="1">
    <source>
        <dbReference type="SAM" id="SignalP"/>
    </source>
</evidence>
<evidence type="ECO:0008006" key="4">
    <source>
        <dbReference type="Google" id="ProtNLM"/>
    </source>
</evidence>
<gene>
    <name evidence="2" type="ORF">M427DRAFT_60787</name>
</gene>
<proteinExistence type="predicted"/>
<reference evidence="2 3" key="1">
    <citation type="journal article" date="2015" name="Genome Biol. Evol.">
        <title>Phylogenomic analyses indicate that early fungi evolved digesting cell walls of algal ancestors of land plants.</title>
        <authorList>
            <person name="Chang Y."/>
            <person name="Wang S."/>
            <person name="Sekimoto S."/>
            <person name="Aerts A.L."/>
            <person name="Choi C."/>
            <person name="Clum A."/>
            <person name="LaButti K.M."/>
            <person name="Lindquist E.A."/>
            <person name="Yee Ngan C."/>
            <person name="Ohm R.A."/>
            <person name="Salamov A.A."/>
            <person name="Grigoriev I.V."/>
            <person name="Spatafora J.W."/>
            <person name="Berbee M.L."/>
        </authorList>
    </citation>
    <scope>NUCLEOTIDE SEQUENCE [LARGE SCALE GENOMIC DNA]</scope>
    <source>
        <strain evidence="2 3">JEL478</strain>
    </source>
</reference>
<sequence>MVRLFSVYRLALVALIALVAARSVSAQVGVFIQWSSPNCTGYPQTWMFYQGTACNNWPVVTSPEQMTCSGVLDSAGINAVASVKVGCAQNIPNARWYDIQYLVTLPAGSPWAVVTDTFSGVTNCTTAIPYVVRTGYFANDICQPLLSVTAPNANSTTWRATTAPPVYIKMNCETVSQCNDSVCGSCNSYPTGQCLGENATGVVGSTISAVCVTSAYWNTTTTSSTISATAAAGFTIGTGTRTASSASGTATAAQLGSTSTAKPGRSGKSIALGTWMYIAATIFITFSQAML</sequence>
<dbReference type="EMBL" id="KQ965803">
    <property type="protein sequence ID" value="KXS11374.1"/>
    <property type="molecule type" value="Genomic_DNA"/>
</dbReference>
<keyword evidence="3" id="KW-1185">Reference proteome</keyword>
<feature type="signal peptide" evidence="1">
    <location>
        <begin position="1"/>
        <end position="26"/>
    </location>
</feature>
<evidence type="ECO:0000313" key="3">
    <source>
        <dbReference type="Proteomes" id="UP000070544"/>
    </source>
</evidence>
<accession>A0A139A3T4</accession>
<keyword evidence="1" id="KW-0732">Signal</keyword>
<protein>
    <recommendedName>
        <fullName evidence="4">Osmotin, thaumatin-like protein</fullName>
    </recommendedName>
</protein>
<name>A0A139A3T4_GONPJ</name>
<dbReference type="AlphaFoldDB" id="A0A139A3T4"/>
<organism evidence="2 3">
    <name type="scientific">Gonapodya prolifera (strain JEL478)</name>
    <name type="common">Monoblepharis prolifera</name>
    <dbReference type="NCBI Taxonomy" id="1344416"/>
    <lineage>
        <taxon>Eukaryota</taxon>
        <taxon>Fungi</taxon>
        <taxon>Fungi incertae sedis</taxon>
        <taxon>Chytridiomycota</taxon>
        <taxon>Chytridiomycota incertae sedis</taxon>
        <taxon>Monoblepharidomycetes</taxon>
        <taxon>Monoblepharidales</taxon>
        <taxon>Gonapodyaceae</taxon>
        <taxon>Gonapodya</taxon>
    </lineage>
</organism>
<feature type="chain" id="PRO_5007295934" description="Osmotin, thaumatin-like protein" evidence="1">
    <location>
        <begin position="27"/>
        <end position="291"/>
    </location>
</feature>
<evidence type="ECO:0000313" key="2">
    <source>
        <dbReference type="EMBL" id="KXS11374.1"/>
    </source>
</evidence>
<dbReference type="Proteomes" id="UP000070544">
    <property type="component" value="Unassembled WGS sequence"/>
</dbReference>